<dbReference type="EMBL" id="NRSD01000010">
    <property type="protein sequence ID" value="MBK1645183.1"/>
    <property type="molecule type" value="Genomic_DNA"/>
</dbReference>
<dbReference type="Gene3D" id="1.25.40.10">
    <property type="entry name" value="Tetratricopeptide repeat domain"/>
    <property type="match status" value="1"/>
</dbReference>
<keyword evidence="1" id="KW-0812">Transmembrane</keyword>
<evidence type="ECO:0008006" key="4">
    <source>
        <dbReference type="Google" id="ProtNLM"/>
    </source>
</evidence>
<feature type="transmembrane region" description="Helical" evidence="1">
    <location>
        <begin position="44"/>
        <end position="77"/>
    </location>
</feature>
<organism evidence="2 3">
    <name type="scientific">Thiocapsa imhoffii</name>
    <dbReference type="NCBI Taxonomy" id="382777"/>
    <lineage>
        <taxon>Bacteria</taxon>
        <taxon>Pseudomonadati</taxon>
        <taxon>Pseudomonadota</taxon>
        <taxon>Gammaproteobacteria</taxon>
        <taxon>Chromatiales</taxon>
        <taxon>Chromatiaceae</taxon>
        <taxon>Thiocapsa</taxon>
    </lineage>
</organism>
<gene>
    <name evidence="2" type="ORF">CKO25_11105</name>
</gene>
<dbReference type="SUPFAM" id="SSF48452">
    <property type="entry name" value="TPR-like"/>
    <property type="match status" value="1"/>
</dbReference>
<proteinExistence type="predicted"/>
<dbReference type="InterPro" id="IPR011990">
    <property type="entry name" value="TPR-like_helical_dom_sf"/>
</dbReference>
<protein>
    <recommendedName>
        <fullName evidence="4">Tetratricopeptide repeat protein</fullName>
    </recommendedName>
</protein>
<keyword evidence="1" id="KW-1133">Transmembrane helix</keyword>
<evidence type="ECO:0000256" key="1">
    <source>
        <dbReference type="SAM" id="Phobius"/>
    </source>
</evidence>
<dbReference type="AlphaFoldDB" id="A0A9X1B9D3"/>
<reference evidence="2 3" key="1">
    <citation type="journal article" date="2020" name="Microorganisms">
        <title>Osmotic Adaptation and Compatible Solute Biosynthesis of Phototrophic Bacteria as Revealed from Genome Analyses.</title>
        <authorList>
            <person name="Imhoff J.F."/>
            <person name="Rahn T."/>
            <person name="Kunzel S."/>
            <person name="Keller A."/>
            <person name="Neulinger S.C."/>
        </authorList>
    </citation>
    <scope>NUCLEOTIDE SEQUENCE [LARGE SCALE GENOMIC DNA]</scope>
    <source>
        <strain evidence="2 3">DSM 21303</strain>
    </source>
</reference>
<keyword evidence="3" id="KW-1185">Reference proteome</keyword>
<evidence type="ECO:0000313" key="3">
    <source>
        <dbReference type="Proteomes" id="UP001138802"/>
    </source>
</evidence>
<name>A0A9X1B9D3_9GAMM</name>
<dbReference type="Proteomes" id="UP001138802">
    <property type="component" value="Unassembled WGS sequence"/>
</dbReference>
<accession>A0A9X1B9D3</accession>
<evidence type="ECO:0000313" key="2">
    <source>
        <dbReference type="EMBL" id="MBK1645183.1"/>
    </source>
</evidence>
<comment type="caution">
    <text evidence="2">The sequence shown here is derived from an EMBL/GenBank/DDBJ whole genome shotgun (WGS) entry which is preliminary data.</text>
</comment>
<keyword evidence="1" id="KW-0472">Membrane</keyword>
<sequence>MLGAAGGWITTVGSAVGMAAGYGSGAAAAGLAILGGGTLASGGFGMAGGAFVIAALTGAATGVITDISISVAADAILKEPYRRYEYIKVPLIEKKGSKDVRNIVKELKEVEENFAKEKIGKEEFENETNRLSSELINKASNVCESKQKDKNSLFDAINIAILSYNKQDEEIQKLCWDSVWPHAKNGSFLNYLSALNLLSEGQYEKAIKDLETAVAKEPTALQPYILYIMSLNDLDEHKKSLKVAKDGLKNVSKKNYHLLFAAGNASFYLKDYDSAANYYEKAYNAISEDMIKTDTAMMAAISYHEADDNKSAWKWYERALKTLGKNNEDYKAEITRRWSDITNET</sequence>